<feature type="transmembrane region" description="Helical" evidence="2">
    <location>
        <begin position="37"/>
        <end position="56"/>
    </location>
</feature>
<protein>
    <recommendedName>
        <fullName evidence="5">HEAT repeat domain-containing protein</fullName>
    </recommendedName>
</protein>
<evidence type="ECO:0000313" key="3">
    <source>
        <dbReference type="EMBL" id="MDM8157812.1"/>
    </source>
</evidence>
<feature type="compositionally biased region" description="Basic and acidic residues" evidence="1">
    <location>
        <begin position="252"/>
        <end position="261"/>
    </location>
</feature>
<keyword evidence="2" id="KW-0812">Transmembrane</keyword>
<dbReference type="EMBL" id="JAUDCG010000046">
    <property type="protein sequence ID" value="MDM8157812.1"/>
    <property type="molecule type" value="Genomic_DNA"/>
</dbReference>
<dbReference type="Proteomes" id="UP001529340">
    <property type="component" value="Unassembled WGS sequence"/>
</dbReference>
<feature type="region of interest" description="Disordered" evidence="1">
    <location>
        <begin position="252"/>
        <end position="281"/>
    </location>
</feature>
<name>A0ABT7UDX5_9FIRM</name>
<accession>A0ABT7UDX5</accession>
<comment type="caution">
    <text evidence="3">The sequence shown here is derived from an EMBL/GenBank/DDBJ whole genome shotgun (WGS) entry which is preliminary data.</text>
</comment>
<keyword evidence="4" id="KW-1185">Reference proteome</keyword>
<evidence type="ECO:0000256" key="2">
    <source>
        <dbReference type="SAM" id="Phobius"/>
    </source>
</evidence>
<reference evidence="4" key="1">
    <citation type="submission" date="2023-06" db="EMBL/GenBank/DDBJ databases">
        <title>Identification and characterization of horizontal gene transfer across gut microbiota members of farm animals based on homology search.</title>
        <authorList>
            <person name="Zeman M."/>
            <person name="Kubasova T."/>
            <person name="Jahodarova E."/>
            <person name="Nykrynova M."/>
            <person name="Rychlik I."/>
        </authorList>
    </citation>
    <scope>NUCLEOTIDE SEQUENCE [LARGE SCALE GENOMIC DNA]</scope>
    <source>
        <strain evidence="4">ET39</strain>
    </source>
</reference>
<reference evidence="3 4" key="3">
    <citation type="submission" date="2023-06" db="EMBL/GenBank/DDBJ databases">
        <authorList>
            <person name="Zeman M."/>
            <person name="Kubasova T."/>
            <person name="Jahodarova E."/>
            <person name="Nykrynova M."/>
            <person name="Rychlik I."/>
        </authorList>
    </citation>
    <scope>NUCLEOTIDE SEQUENCE [LARGE SCALE GENOMIC DNA]</scope>
    <source>
        <strain evidence="3 4">ET39</strain>
    </source>
</reference>
<evidence type="ECO:0008006" key="5">
    <source>
        <dbReference type="Google" id="ProtNLM"/>
    </source>
</evidence>
<keyword evidence="2" id="KW-1133">Transmembrane helix</keyword>
<gene>
    <name evidence="3" type="ORF">QUV96_09200</name>
</gene>
<evidence type="ECO:0000256" key="1">
    <source>
        <dbReference type="SAM" id="MobiDB-lite"/>
    </source>
</evidence>
<keyword evidence="2" id="KW-0472">Membrane</keyword>
<reference evidence="3 4" key="2">
    <citation type="submission" date="2023-06" db="EMBL/GenBank/DDBJ databases">
        <title>Identification and characterization of horizontal gene transfer across gut microbiota members of farm animals based on homology search.</title>
        <authorList>
            <person name="Schwarzerova J."/>
            <person name="Nykrynova M."/>
            <person name="Jureckova K."/>
            <person name="Cejkova D."/>
            <person name="Rychlik I."/>
        </authorList>
    </citation>
    <scope>NUCLEOTIDE SEQUENCE [LARGE SCALE GENOMIC DNA]</scope>
    <source>
        <strain evidence="3 4">ET39</strain>
    </source>
</reference>
<evidence type="ECO:0000313" key="4">
    <source>
        <dbReference type="Proteomes" id="UP001529340"/>
    </source>
</evidence>
<sequence length="281" mass="30897">MISVLYKRYALVFFLLWILAALSLAVAVLLSDAAMSGLLLFLVLLLLALGIFVKVLDALRLQQQFDGLLRQGRNVKEQELSRMGALVLRKELNIRRLQLIGLSAFADQRGEQGIAALQEAWSLAMELPENGRSGNRKGQLCAQLLLLETVSHTPLTAQALAAHGPCAKADAQLIELCAQIQVFAKAPSLSALFAMDALTEEIDALYVRQYAVLVLASLRHPLQPQRALSDVERLLRVSQLADVRSRAEAYRREWKEGKEDAGSSDAENGTVEGADRRALDL</sequence>
<proteinExistence type="predicted"/>
<organism evidence="3 4">
    <name type="scientific">Amedibacillus dolichus</name>
    <dbReference type="NCBI Taxonomy" id="31971"/>
    <lineage>
        <taxon>Bacteria</taxon>
        <taxon>Bacillati</taxon>
        <taxon>Bacillota</taxon>
        <taxon>Erysipelotrichia</taxon>
        <taxon>Erysipelotrichales</taxon>
        <taxon>Erysipelotrichaceae</taxon>
        <taxon>Amedibacillus</taxon>
    </lineage>
</organism>
<dbReference type="RefSeq" id="WP_289608255.1">
    <property type="nucleotide sequence ID" value="NZ_JAUDCG010000046.1"/>
</dbReference>